<keyword evidence="5 7" id="KW-1133">Transmembrane helix</keyword>
<evidence type="ECO:0000313" key="10">
    <source>
        <dbReference type="EMBL" id="CAD9868988.1"/>
    </source>
</evidence>
<gene>
    <name evidence="9" type="ORF">FJAP1339_LOCUS8868</name>
    <name evidence="10" type="ORF">FJAP1339_LOCUS8869</name>
</gene>
<evidence type="ECO:0000256" key="7">
    <source>
        <dbReference type="SAM" id="Phobius"/>
    </source>
</evidence>
<dbReference type="GO" id="GO:0005886">
    <property type="term" value="C:plasma membrane"/>
    <property type="evidence" value="ECO:0007669"/>
    <property type="project" value="TreeGrafter"/>
</dbReference>
<accession>A0A6U1PHK5</accession>
<evidence type="ECO:0000259" key="8">
    <source>
        <dbReference type="Pfam" id="PF01699"/>
    </source>
</evidence>
<sequence>MGITLLAAGTSIPDALSSVAVAMKGFGDMAVSSSIGSNIFDILFGLPVPWLLFKIMFPSQTVYIESQNLIINLLTLIFMVFVVVISIVYTGWVLGRALGKIMLLMYVLFLIEALLLELLRN</sequence>
<dbReference type="GO" id="GO:0006874">
    <property type="term" value="P:intracellular calcium ion homeostasis"/>
    <property type="evidence" value="ECO:0007669"/>
    <property type="project" value="TreeGrafter"/>
</dbReference>
<dbReference type="PANTHER" id="PTHR10846:SF73">
    <property type="entry name" value="SODIUM_CALCIUM EXCHANGER MEMBRANE REGION DOMAIN-CONTAINING PROTEIN"/>
    <property type="match status" value="1"/>
</dbReference>
<dbReference type="InterPro" id="IPR004837">
    <property type="entry name" value="NaCa_Exmemb"/>
</dbReference>
<evidence type="ECO:0000256" key="1">
    <source>
        <dbReference type="ARBA" id="ARBA00004141"/>
    </source>
</evidence>
<dbReference type="GO" id="GO:0008273">
    <property type="term" value="F:calcium, potassium:sodium antiporter activity"/>
    <property type="evidence" value="ECO:0007669"/>
    <property type="project" value="TreeGrafter"/>
</dbReference>
<reference evidence="9" key="1">
    <citation type="submission" date="2021-01" db="EMBL/GenBank/DDBJ databases">
        <authorList>
            <person name="Corre E."/>
            <person name="Pelletier E."/>
            <person name="Niang G."/>
            <person name="Scheremetjew M."/>
            <person name="Finn R."/>
            <person name="Kale V."/>
            <person name="Holt S."/>
            <person name="Cochrane G."/>
            <person name="Meng A."/>
            <person name="Brown T."/>
            <person name="Cohen L."/>
        </authorList>
    </citation>
    <scope>NUCLEOTIDE SEQUENCE</scope>
    <source>
        <strain evidence="9">CCMP1661</strain>
    </source>
</reference>
<comment type="similarity">
    <text evidence="2">Belongs to the Ca(2+):cation antiporter (CaCA) (TC 2.A.19) family. SLC24A subfamily.</text>
</comment>
<keyword evidence="3" id="KW-0050">Antiport</keyword>
<feature type="transmembrane region" description="Helical" evidence="7">
    <location>
        <begin position="69"/>
        <end position="89"/>
    </location>
</feature>
<evidence type="ECO:0000256" key="5">
    <source>
        <dbReference type="ARBA" id="ARBA00022989"/>
    </source>
</evidence>
<evidence type="ECO:0000256" key="6">
    <source>
        <dbReference type="ARBA" id="ARBA00023136"/>
    </source>
</evidence>
<feature type="transmembrane region" description="Helical" evidence="7">
    <location>
        <begin position="101"/>
        <end position="119"/>
    </location>
</feature>
<organism evidence="9">
    <name type="scientific">Fibrocapsa japonica</name>
    <dbReference type="NCBI Taxonomy" id="94617"/>
    <lineage>
        <taxon>Eukaryota</taxon>
        <taxon>Sar</taxon>
        <taxon>Stramenopiles</taxon>
        <taxon>Ochrophyta</taxon>
        <taxon>Raphidophyceae</taxon>
        <taxon>Chattonellales</taxon>
        <taxon>Chattonellaceae</taxon>
        <taxon>Fibrocapsa</taxon>
    </lineage>
</organism>
<dbReference type="InterPro" id="IPR004481">
    <property type="entry name" value="K/Na/Ca-exchanger"/>
</dbReference>
<dbReference type="GO" id="GO:0005262">
    <property type="term" value="F:calcium channel activity"/>
    <property type="evidence" value="ECO:0007669"/>
    <property type="project" value="TreeGrafter"/>
</dbReference>
<protein>
    <recommendedName>
        <fullName evidence="8">Sodium/calcium exchanger membrane region domain-containing protein</fullName>
    </recommendedName>
</protein>
<name>A0A6U1PHK5_9STRA</name>
<feature type="domain" description="Sodium/calcium exchanger membrane region" evidence="8">
    <location>
        <begin position="1"/>
        <end position="111"/>
    </location>
</feature>
<dbReference type="EMBL" id="HBHR01017666">
    <property type="protein sequence ID" value="CAD9868986.1"/>
    <property type="molecule type" value="Transcribed_RNA"/>
</dbReference>
<feature type="transmembrane region" description="Helical" evidence="7">
    <location>
        <begin position="38"/>
        <end position="57"/>
    </location>
</feature>
<evidence type="ECO:0000313" key="9">
    <source>
        <dbReference type="EMBL" id="CAD9868986.1"/>
    </source>
</evidence>
<dbReference type="Gene3D" id="1.20.1420.30">
    <property type="entry name" value="NCX, central ion-binding region"/>
    <property type="match status" value="1"/>
</dbReference>
<proteinExistence type="inferred from homology"/>
<dbReference type="PANTHER" id="PTHR10846">
    <property type="entry name" value="SODIUM/POTASSIUM/CALCIUM EXCHANGER"/>
    <property type="match status" value="1"/>
</dbReference>
<evidence type="ECO:0000256" key="2">
    <source>
        <dbReference type="ARBA" id="ARBA00005364"/>
    </source>
</evidence>
<keyword evidence="6 7" id="KW-0472">Membrane</keyword>
<dbReference type="InterPro" id="IPR044880">
    <property type="entry name" value="NCX_ion-bd_dom_sf"/>
</dbReference>
<evidence type="ECO:0000256" key="3">
    <source>
        <dbReference type="ARBA" id="ARBA00022449"/>
    </source>
</evidence>
<dbReference type="Pfam" id="PF01699">
    <property type="entry name" value="Na_Ca_ex"/>
    <property type="match status" value="1"/>
</dbReference>
<dbReference type="EMBL" id="HBHR01017667">
    <property type="protein sequence ID" value="CAD9868988.1"/>
    <property type="molecule type" value="Transcribed_RNA"/>
</dbReference>
<keyword evidence="3" id="KW-0813">Transport</keyword>
<keyword evidence="4 7" id="KW-0812">Transmembrane</keyword>
<dbReference type="AlphaFoldDB" id="A0A6U1PHK5"/>
<comment type="subcellular location">
    <subcellularLocation>
        <location evidence="1">Membrane</location>
        <topology evidence="1">Multi-pass membrane protein</topology>
    </subcellularLocation>
</comment>
<evidence type="ECO:0000256" key="4">
    <source>
        <dbReference type="ARBA" id="ARBA00022692"/>
    </source>
</evidence>